<reference evidence="7" key="2">
    <citation type="submission" date="2008-08" db="EMBL/GenBank/DDBJ databases">
        <authorList>
            <consortium name="Diatom Consortium"/>
            <person name="Grigoriev I."/>
            <person name="Grimwood J."/>
            <person name="Kuo A."/>
            <person name="Otillar R.P."/>
            <person name="Salamov A."/>
            <person name="Detter J.C."/>
            <person name="Lindquist E."/>
            <person name="Shapiro H."/>
            <person name="Lucas S."/>
            <person name="Glavina del Rio T."/>
            <person name="Pitluck S."/>
            <person name="Rokhsar D."/>
            <person name="Bowler C."/>
        </authorList>
    </citation>
    <scope>GENOME REANNOTATION</scope>
    <source>
        <strain evidence="7">CCAP 1055/1</strain>
    </source>
</reference>
<dbReference type="OrthoDB" id="185618at2759"/>
<organism evidence="6 7">
    <name type="scientific">Phaeodactylum tricornutum (strain CCAP 1055/1)</name>
    <dbReference type="NCBI Taxonomy" id="556484"/>
    <lineage>
        <taxon>Eukaryota</taxon>
        <taxon>Sar</taxon>
        <taxon>Stramenopiles</taxon>
        <taxon>Ochrophyta</taxon>
        <taxon>Bacillariophyta</taxon>
        <taxon>Bacillariophyceae</taxon>
        <taxon>Bacillariophycidae</taxon>
        <taxon>Naviculales</taxon>
        <taxon>Phaeodactylaceae</taxon>
        <taxon>Phaeodactylum</taxon>
    </lineage>
</organism>
<dbReference type="EMBL" id="CM000607">
    <property type="protein sequence ID" value="EEC50349.1"/>
    <property type="molecule type" value="Genomic_DNA"/>
</dbReference>
<name>B7FV00_PHATC</name>
<keyword evidence="7" id="KW-1185">Reference proteome</keyword>
<feature type="non-terminal residue" evidence="6">
    <location>
        <position position="1"/>
    </location>
</feature>
<dbReference type="PaxDb" id="2850-Phatr4074"/>
<dbReference type="GO" id="GO:0006741">
    <property type="term" value="P:NADP+ biosynthetic process"/>
    <property type="evidence" value="ECO:0007669"/>
    <property type="project" value="InterPro"/>
</dbReference>
<dbReference type="PANTHER" id="PTHR20275:SF28">
    <property type="entry name" value="NADH KINASE"/>
    <property type="match status" value="1"/>
</dbReference>
<dbReference type="GeneID" id="7197933"/>
<proteinExistence type="inferred from homology"/>
<reference evidence="6 7" key="1">
    <citation type="journal article" date="2008" name="Nature">
        <title>The Phaeodactylum genome reveals the evolutionary history of diatom genomes.</title>
        <authorList>
            <person name="Bowler C."/>
            <person name="Allen A.E."/>
            <person name="Badger J.H."/>
            <person name="Grimwood J."/>
            <person name="Jabbari K."/>
            <person name="Kuo A."/>
            <person name="Maheswari U."/>
            <person name="Martens C."/>
            <person name="Maumus F."/>
            <person name="Otillar R.P."/>
            <person name="Rayko E."/>
            <person name="Salamov A."/>
            <person name="Vandepoele K."/>
            <person name="Beszteri B."/>
            <person name="Gruber A."/>
            <person name="Heijde M."/>
            <person name="Katinka M."/>
            <person name="Mock T."/>
            <person name="Valentin K."/>
            <person name="Verret F."/>
            <person name="Berges J.A."/>
            <person name="Brownlee C."/>
            <person name="Cadoret J.P."/>
            <person name="Chiovitti A."/>
            <person name="Choi C.J."/>
            <person name="Coesel S."/>
            <person name="De Martino A."/>
            <person name="Detter J.C."/>
            <person name="Durkin C."/>
            <person name="Falciatore A."/>
            <person name="Fournet J."/>
            <person name="Haruta M."/>
            <person name="Huysman M.J."/>
            <person name="Jenkins B.D."/>
            <person name="Jiroutova K."/>
            <person name="Jorgensen R.E."/>
            <person name="Joubert Y."/>
            <person name="Kaplan A."/>
            <person name="Kroger N."/>
            <person name="Kroth P.G."/>
            <person name="La Roche J."/>
            <person name="Lindquist E."/>
            <person name="Lommer M."/>
            <person name="Martin-Jezequel V."/>
            <person name="Lopez P.J."/>
            <person name="Lucas S."/>
            <person name="Mangogna M."/>
            <person name="McGinnis K."/>
            <person name="Medlin L.K."/>
            <person name="Montsant A."/>
            <person name="Oudot-Le Secq M.P."/>
            <person name="Napoli C."/>
            <person name="Obornik M."/>
            <person name="Parker M.S."/>
            <person name="Petit J.L."/>
            <person name="Porcel B.M."/>
            <person name="Poulsen N."/>
            <person name="Robison M."/>
            <person name="Rychlewski L."/>
            <person name="Rynearson T.A."/>
            <person name="Schmutz J."/>
            <person name="Shapiro H."/>
            <person name="Siaut M."/>
            <person name="Stanley M."/>
            <person name="Sussman M.R."/>
            <person name="Taylor A.R."/>
            <person name="Vardi A."/>
            <person name="von Dassow P."/>
            <person name="Vyverman W."/>
            <person name="Willis A."/>
            <person name="Wyrwicz L.S."/>
            <person name="Rokhsar D.S."/>
            <person name="Weissenbach J."/>
            <person name="Armbrust E.V."/>
            <person name="Green B.R."/>
            <person name="Van de Peer Y."/>
            <person name="Grigoriev I.V."/>
        </authorList>
    </citation>
    <scope>NUCLEOTIDE SEQUENCE [LARGE SCALE GENOMIC DNA]</scope>
    <source>
        <strain evidence="6 7">CCAP 1055/1</strain>
    </source>
</reference>
<dbReference type="InterPro" id="IPR002504">
    <property type="entry name" value="NADK"/>
</dbReference>
<protein>
    <recommendedName>
        <fullName evidence="8">NAD(+) kinase</fullName>
    </recommendedName>
</protein>
<keyword evidence="2" id="KW-0808">Transferase</keyword>
<dbReference type="InterPro" id="IPR016064">
    <property type="entry name" value="NAD/diacylglycerol_kinase_sf"/>
</dbReference>
<evidence type="ECO:0000256" key="5">
    <source>
        <dbReference type="ARBA" id="ARBA00023027"/>
    </source>
</evidence>
<dbReference type="GO" id="GO:0003951">
    <property type="term" value="F:NAD+ kinase activity"/>
    <property type="evidence" value="ECO:0007669"/>
    <property type="project" value="InterPro"/>
</dbReference>
<dbReference type="RefSeq" id="XP_002178684.1">
    <property type="nucleotide sequence ID" value="XM_002178648.1"/>
</dbReference>
<feature type="non-terminal residue" evidence="6">
    <location>
        <position position="273"/>
    </location>
</feature>
<dbReference type="InParanoid" id="B7FV00"/>
<dbReference type="STRING" id="556484.B7FV00"/>
<keyword evidence="3" id="KW-0418">Kinase</keyword>
<evidence type="ECO:0000256" key="2">
    <source>
        <dbReference type="ARBA" id="ARBA00022679"/>
    </source>
</evidence>
<dbReference type="Pfam" id="PF01513">
    <property type="entry name" value="NAD_kinase"/>
    <property type="match status" value="1"/>
</dbReference>
<evidence type="ECO:0000256" key="4">
    <source>
        <dbReference type="ARBA" id="ARBA00022857"/>
    </source>
</evidence>
<dbReference type="GO" id="GO:0019674">
    <property type="term" value="P:NAD+ metabolic process"/>
    <property type="evidence" value="ECO:0007669"/>
    <property type="project" value="InterPro"/>
</dbReference>
<dbReference type="eggNOG" id="KOG4180">
    <property type="taxonomic scope" value="Eukaryota"/>
</dbReference>
<dbReference type="AlphaFoldDB" id="B7FV00"/>
<evidence type="ECO:0000313" key="6">
    <source>
        <dbReference type="EMBL" id="EEC50349.1"/>
    </source>
</evidence>
<dbReference type="PANTHER" id="PTHR20275">
    <property type="entry name" value="NAD KINASE"/>
    <property type="match status" value="1"/>
</dbReference>
<keyword evidence="5" id="KW-0520">NAD</keyword>
<accession>B7FV00</accession>
<evidence type="ECO:0000313" key="7">
    <source>
        <dbReference type="Proteomes" id="UP000000759"/>
    </source>
</evidence>
<dbReference type="Gene3D" id="2.60.200.30">
    <property type="entry name" value="Probable inorganic polyphosphate/atp-NAD kinase, domain 2"/>
    <property type="match status" value="1"/>
</dbReference>
<evidence type="ECO:0008006" key="8">
    <source>
        <dbReference type="Google" id="ProtNLM"/>
    </source>
</evidence>
<comment type="similarity">
    <text evidence="1">Belongs to the NAD kinase family.</text>
</comment>
<gene>
    <name evidence="6" type="ORF">PHATRDRAFT_4074</name>
</gene>
<evidence type="ECO:0000256" key="3">
    <source>
        <dbReference type="ARBA" id="ARBA00022777"/>
    </source>
</evidence>
<dbReference type="InterPro" id="IPR017437">
    <property type="entry name" value="ATP-NAD_kinase_PpnK-typ_C"/>
</dbReference>
<keyword evidence="4" id="KW-0521">NADP</keyword>
<dbReference type="Gene3D" id="3.40.50.10330">
    <property type="entry name" value="Probable inorganic polyphosphate/atp-NAD kinase, domain 1"/>
    <property type="match status" value="1"/>
</dbReference>
<sequence>LESRYKAHKQCVSHLLAILRQHQVNFSCVNRVELDRQHLADVDLVVAVGGDGTVLSSAHFLDHGTIPLLGINSDPNVKPEDIKVVHKKSDERRSHGALCMCTALDMEDGLAQVLYGGGYLQARTRIRCKVKSTFSETRLVPALNDLLIANPSPAAVSRFRLGWMNLNSLNVWSSGMWLSTSTGSTAAMAAAGGQPMPLASEDIQYLIREHMIEGGNVDGHDLDNGMIRTEEKMHVRWNSQKGRIFIDGSHLMHNLELGDEILIDGRAPPLKLF</sequence>
<dbReference type="SUPFAM" id="SSF111331">
    <property type="entry name" value="NAD kinase/diacylglycerol kinase-like"/>
    <property type="match status" value="1"/>
</dbReference>
<dbReference type="InterPro" id="IPR017438">
    <property type="entry name" value="ATP-NAD_kinase_N"/>
</dbReference>
<dbReference type="Proteomes" id="UP000000759">
    <property type="component" value="Chromosome 4"/>
</dbReference>
<dbReference type="KEGG" id="pti:PHATRDRAFT_4074"/>
<evidence type="ECO:0000256" key="1">
    <source>
        <dbReference type="ARBA" id="ARBA00010995"/>
    </source>
</evidence>